<accession>A0A1B0AL32</accession>
<sequence>MWKLPSRNSKIKNLSEVLKCEMTSSEVEYERKQQNKRLSWVEKEIQGLQRLKRLLLFPDSPPVESNTIQNSIHDRITRDVAIVAQPQSKNLYDAVDTESHDNGEIKSYKSSENQMTTKGNAYEKFSDIMTATEQLSVKPRFRNICKSMTINEEQLLDDDDDNHGKTKHREKIGIPPLTCKINDNNESLRDLILQRKQNFFELYKNKRHSHYEIWKLRQKEREEYKLPCVQRVTDSPLHSQKSSDMREKVS</sequence>
<feature type="compositionally biased region" description="Basic and acidic residues" evidence="1">
    <location>
        <begin position="241"/>
        <end position="250"/>
    </location>
</feature>
<dbReference type="Proteomes" id="UP000092460">
    <property type="component" value="Unassembled WGS sequence"/>
</dbReference>
<evidence type="ECO:0000256" key="1">
    <source>
        <dbReference type="SAM" id="MobiDB-lite"/>
    </source>
</evidence>
<evidence type="ECO:0000313" key="2">
    <source>
        <dbReference type="EnsemblMetazoa" id="GPPI000534-PA"/>
    </source>
</evidence>
<organism evidence="2 3">
    <name type="scientific">Glossina palpalis gambiensis</name>
    <dbReference type="NCBI Taxonomy" id="67801"/>
    <lineage>
        <taxon>Eukaryota</taxon>
        <taxon>Metazoa</taxon>
        <taxon>Ecdysozoa</taxon>
        <taxon>Arthropoda</taxon>
        <taxon>Hexapoda</taxon>
        <taxon>Insecta</taxon>
        <taxon>Pterygota</taxon>
        <taxon>Neoptera</taxon>
        <taxon>Endopterygota</taxon>
        <taxon>Diptera</taxon>
        <taxon>Brachycera</taxon>
        <taxon>Muscomorpha</taxon>
        <taxon>Hippoboscoidea</taxon>
        <taxon>Glossinidae</taxon>
        <taxon>Glossina</taxon>
    </lineage>
</organism>
<dbReference type="EnsemblMetazoa" id="GPPI000534-RA">
    <property type="protein sequence ID" value="GPPI000534-PA"/>
    <property type="gene ID" value="GPPI000534"/>
</dbReference>
<evidence type="ECO:0000313" key="3">
    <source>
        <dbReference type="Proteomes" id="UP000092460"/>
    </source>
</evidence>
<dbReference type="EMBL" id="JXJN01029783">
    <property type="status" value="NOT_ANNOTATED_CDS"/>
    <property type="molecule type" value="Genomic_DNA"/>
</dbReference>
<proteinExistence type="predicted"/>
<feature type="region of interest" description="Disordered" evidence="1">
    <location>
        <begin position="227"/>
        <end position="250"/>
    </location>
</feature>
<evidence type="ECO:0008006" key="4">
    <source>
        <dbReference type="Google" id="ProtNLM"/>
    </source>
</evidence>
<name>A0A1B0AL32_9MUSC</name>
<reference evidence="3" key="1">
    <citation type="submission" date="2015-01" db="EMBL/GenBank/DDBJ databases">
        <authorList>
            <person name="Aksoy S."/>
            <person name="Warren W."/>
            <person name="Wilson R.K."/>
        </authorList>
    </citation>
    <scope>NUCLEOTIDE SEQUENCE [LARGE SCALE GENOMIC DNA]</scope>
    <source>
        <strain evidence="3">IAEA</strain>
    </source>
</reference>
<reference evidence="2" key="2">
    <citation type="submission" date="2020-05" db="UniProtKB">
        <authorList>
            <consortium name="EnsemblMetazoa"/>
        </authorList>
    </citation>
    <scope>IDENTIFICATION</scope>
    <source>
        <strain evidence="2">IAEA</strain>
    </source>
</reference>
<protein>
    <recommendedName>
        <fullName evidence="4">PEHE domain-containing protein</fullName>
    </recommendedName>
</protein>
<keyword evidence="3" id="KW-1185">Reference proteome</keyword>
<dbReference type="AlphaFoldDB" id="A0A1B0AL32"/>
<dbReference type="VEuPathDB" id="VectorBase:GPPI000534"/>